<feature type="region of interest" description="Disordered" evidence="10">
    <location>
        <begin position="671"/>
        <end position="698"/>
    </location>
</feature>
<evidence type="ECO:0000259" key="11">
    <source>
        <dbReference type="Pfam" id="PF00724"/>
    </source>
</evidence>
<feature type="domain" description="FAD/NAD(P)-binding" evidence="12">
    <location>
        <begin position="401"/>
        <end position="624"/>
    </location>
</feature>
<evidence type="ECO:0000313" key="14">
    <source>
        <dbReference type="Proteomes" id="UP000565579"/>
    </source>
</evidence>
<comment type="cofactor">
    <cofactor evidence="1">
        <name>FMN</name>
        <dbReference type="ChEBI" id="CHEBI:58210"/>
    </cofactor>
</comment>
<comment type="similarity">
    <text evidence="3">In the N-terminal section; belongs to the NADH:flavin oxidoreductase/NADH oxidase family.</text>
</comment>
<dbReference type="GO" id="GO:0010181">
    <property type="term" value="F:FMN binding"/>
    <property type="evidence" value="ECO:0007669"/>
    <property type="project" value="InterPro"/>
</dbReference>
<dbReference type="Gene3D" id="3.40.50.720">
    <property type="entry name" value="NAD(P)-binding Rossmann-like Domain"/>
    <property type="match status" value="1"/>
</dbReference>
<dbReference type="InterPro" id="IPR036188">
    <property type="entry name" value="FAD/NAD-bd_sf"/>
</dbReference>
<organism evidence="13 14">
    <name type="scientific">Nonomuraea rubra</name>
    <dbReference type="NCBI Taxonomy" id="46180"/>
    <lineage>
        <taxon>Bacteria</taxon>
        <taxon>Bacillati</taxon>
        <taxon>Actinomycetota</taxon>
        <taxon>Actinomycetes</taxon>
        <taxon>Streptosporangiales</taxon>
        <taxon>Streptosporangiaceae</taxon>
        <taxon>Nonomuraea</taxon>
    </lineage>
</organism>
<dbReference type="Gene3D" id="3.20.20.70">
    <property type="entry name" value="Aldolase class I"/>
    <property type="match status" value="1"/>
</dbReference>
<dbReference type="InterPro" id="IPR051793">
    <property type="entry name" value="NADH:flavin_oxidoreductase"/>
</dbReference>
<comment type="caution">
    <text evidence="13">The sequence shown here is derived from an EMBL/GenBank/DDBJ whole genome shotgun (WGS) entry which is preliminary data.</text>
</comment>
<gene>
    <name evidence="13" type="ORF">HD593_004129</name>
</gene>
<dbReference type="InterPro" id="IPR013785">
    <property type="entry name" value="Aldolase_TIM"/>
</dbReference>
<dbReference type="SUPFAM" id="SSF51395">
    <property type="entry name" value="FMN-linked oxidoreductases"/>
    <property type="match status" value="1"/>
</dbReference>
<dbReference type="GO" id="GO:0051536">
    <property type="term" value="F:iron-sulfur cluster binding"/>
    <property type="evidence" value="ECO:0007669"/>
    <property type="project" value="UniProtKB-KW"/>
</dbReference>
<proteinExistence type="inferred from homology"/>
<evidence type="ECO:0000313" key="13">
    <source>
        <dbReference type="EMBL" id="MBB6549334.1"/>
    </source>
</evidence>
<dbReference type="InterPro" id="IPR023753">
    <property type="entry name" value="FAD/NAD-binding_dom"/>
</dbReference>
<dbReference type="PANTHER" id="PTHR42917">
    <property type="entry name" value="2,4-DIENOYL-COA REDUCTASE"/>
    <property type="match status" value="1"/>
</dbReference>
<keyword evidence="7" id="KW-0560">Oxidoreductase</keyword>
<feature type="domain" description="NADH:flavin oxidoreductase/NADH oxidase N-terminal" evidence="11">
    <location>
        <begin position="13"/>
        <end position="334"/>
    </location>
</feature>
<name>A0A7X0NTR3_9ACTN</name>
<keyword evidence="9" id="KW-0411">Iron-sulfur</keyword>
<reference evidence="13 14" key="1">
    <citation type="submission" date="2020-08" db="EMBL/GenBank/DDBJ databases">
        <title>Sequencing the genomes of 1000 actinobacteria strains.</title>
        <authorList>
            <person name="Klenk H.-P."/>
        </authorList>
    </citation>
    <scope>NUCLEOTIDE SEQUENCE [LARGE SCALE GENOMIC DNA]</scope>
    <source>
        <strain evidence="13 14">DSM 43768</strain>
    </source>
</reference>
<evidence type="ECO:0000256" key="5">
    <source>
        <dbReference type="ARBA" id="ARBA00022643"/>
    </source>
</evidence>
<evidence type="ECO:0000256" key="6">
    <source>
        <dbReference type="ARBA" id="ARBA00022723"/>
    </source>
</evidence>
<dbReference type="SUPFAM" id="SSF51905">
    <property type="entry name" value="FAD/NAD(P)-binding domain"/>
    <property type="match status" value="1"/>
</dbReference>
<keyword evidence="8" id="KW-0408">Iron</keyword>
<dbReference type="Pfam" id="PF07992">
    <property type="entry name" value="Pyr_redox_2"/>
    <property type="match status" value="1"/>
</dbReference>
<dbReference type="InterPro" id="IPR001155">
    <property type="entry name" value="OxRdtase_FMN_N"/>
</dbReference>
<keyword evidence="5" id="KW-0288">FMN</keyword>
<keyword evidence="6" id="KW-0479">Metal-binding</keyword>
<evidence type="ECO:0000256" key="8">
    <source>
        <dbReference type="ARBA" id="ARBA00023004"/>
    </source>
</evidence>
<sequence>MSLVSEGGPAVGRPLALGPVRLRNRFVAAPMERNYCELDGTVTDRYTAYLARRARGGAALVFAEAAYVRADGKGRLRQLGADTDARVPGLARLASAVHDGGALLGVELNHGGRTAQSAVSGFQPVAPSPVPCLPAGGEPPREAPAAEVYELAAAYGEAARRCREAGVDVISIHGAHGYLVHQFLSPAFNLRTDEFADPLRFLGLVVEAVREQAGPGVAVGLRLSAHEGFEGGLTAERTFELVSRARLDLLDFLDVSAGSYEAGQWSIQPAEWEPGLLAPYAGRYRELGLPVGVAGRINTAESAEAIVAGGLADFVSLARALHADPDFPRHALAGRGYRPCIACNYCIDRLGSGEPIPCTVNPGAGREHLIPAPAPAGRGAVPDALAKHGAAPVTPAGPGAVLVVGAGPAGLEVARLLAEQGRRVQVLEREEHVGGLVALAGRLRAYPEHRRLLRWWAAELDRLGVSVRTGTTATREELARHEADAIVLATGGTGRLPDVPGVGLPHVLDVRDWLALGQDVPSSCVIWGADREGVAVADHLAAEGAEVLLLGPQPALAPDVGRRAKILMVPRLMENPKVRILLESTVSAIEPDRLLVRSGGQAEWLPAPGPLLVSHGVVPRPGLLADLLADRRPRLGVHVLGDAGDNGGSLHGCFAAAAEVADALARACTRGQALTPDDTPRGGLRPDGSSPERGGPRS</sequence>
<protein>
    <submittedName>
        <fullName evidence="13">2,4-dienoyl-CoA reductase-like NADH-dependent reductase (Old Yellow Enzyme family)/thioredoxin reductase</fullName>
    </submittedName>
</protein>
<keyword evidence="14" id="KW-1185">Reference proteome</keyword>
<evidence type="ECO:0000256" key="4">
    <source>
        <dbReference type="ARBA" id="ARBA00022630"/>
    </source>
</evidence>
<evidence type="ECO:0000256" key="10">
    <source>
        <dbReference type="SAM" id="MobiDB-lite"/>
    </source>
</evidence>
<evidence type="ECO:0000256" key="1">
    <source>
        <dbReference type="ARBA" id="ARBA00001917"/>
    </source>
</evidence>
<evidence type="ECO:0000256" key="7">
    <source>
        <dbReference type="ARBA" id="ARBA00023002"/>
    </source>
</evidence>
<accession>A0A7X0NTR3</accession>
<keyword evidence="4" id="KW-0285">Flavoprotein</keyword>
<dbReference type="PRINTS" id="PR00419">
    <property type="entry name" value="ADXRDTASE"/>
</dbReference>
<dbReference type="GO" id="GO:0046872">
    <property type="term" value="F:metal ion binding"/>
    <property type="evidence" value="ECO:0007669"/>
    <property type="project" value="UniProtKB-KW"/>
</dbReference>
<dbReference type="Pfam" id="PF00724">
    <property type="entry name" value="Oxidored_FMN"/>
    <property type="match status" value="1"/>
</dbReference>
<evidence type="ECO:0000259" key="12">
    <source>
        <dbReference type="Pfam" id="PF07992"/>
    </source>
</evidence>
<evidence type="ECO:0000256" key="9">
    <source>
        <dbReference type="ARBA" id="ARBA00023014"/>
    </source>
</evidence>
<dbReference type="CDD" id="cd02803">
    <property type="entry name" value="OYE_like_FMN_family"/>
    <property type="match status" value="1"/>
</dbReference>
<comment type="cofactor">
    <cofactor evidence="2">
        <name>[4Fe-4S] cluster</name>
        <dbReference type="ChEBI" id="CHEBI:49883"/>
    </cofactor>
</comment>
<dbReference type="EMBL" id="JACHMI010000001">
    <property type="protein sequence ID" value="MBB6549334.1"/>
    <property type="molecule type" value="Genomic_DNA"/>
</dbReference>
<dbReference type="PANTHER" id="PTHR42917:SF2">
    <property type="entry name" value="2,4-DIENOYL-COA REDUCTASE [(2E)-ENOYL-COA-PRODUCING]"/>
    <property type="match status" value="1"/>
</dbReference>
<dbReference type="Proteomes" id="UP000565579">
    <property type="component" value="Unassembled WGS sequence"/>
</dbReference>
<dbReference type="Gene3D" id="3.50.50.60">
    <property type="entry name" value="FAD/NAD(P)-binding domain"/>
    <property type="match status" value="1"/>
</dbReference>
<evidence type="ECO:0000256" key="2">
    <source>
        <dbReference type="ARBA" id="ARBA00001966"/>
    </source>
</evidence>
<evidence type="ECO:0000256" key="3">
    <source>
        <dbReference type="ARBA" id="ARBA00011048"/>
    </source>
</evidence>
<dbReference type="AlphaFoldDB" id="A0A7X0NTR3"/>
<dbReference type="GO" id="GO:0016491">
    <property type="term" value="F:oxidoreductase activity"/>
    <property type="evidence" value="ECO:0007669"/>
    <property type="project" value="UniProtKB-KW"/>
</dbReference>